<evidence type="ECO:0000313" key="5">
    <source>
        <dbReference type="EMBL" id="MBC5651580.1"/>
    </source>
</evidence>
<sequence length="317" mass="36278">MQGADRFFSNQKMKLLCRDDHCSVYQMKNETGDGTATCYQVYPGISVLYNDYHISSCPSRKFENEHIISINHCMEGRIEWEVSDGAYLYLTSGDIMLDSSVTENKECSFPLSHYHGITITISVPEATDSMSDLLDLFSIDLSEIEKVFQLATRPFIMHGDIFPDHIFNELYHVPEYIRKEYLRVKILELLISLKMIDPSTIGETRPYFYKTQVEKVKAIMALMTANPEIHYTMEELSGQFDISVSALKHCFKGVYGTAIFTYMRNYRMDMAATLLTQTDESITSIAGKVGYANSSKFSEAFKSIKGKTPLEYRKIKI</sequence>
<keyword evidence="2" id="KW-0238">DNA-binding</keyword>
<comment type="caution">
    <text evidence="5">The sequence shown here is derived from an EMBL/GenBank/DDBJ whole genome shotgun (WGS) entry which is preliminary data.</text>
</comment>
<dbReference type="GO" id="GO:0043565">
    <property type="term" value="F:sequence-specific DNA binding"/>
    <property type="evidence" value="ECO:0007669"/>
    <property type="project" value="InterPro"/>
</dbReference>
<feature type="domain" description="HTH araC/xylS-type" evidence="4">
    <location>
        <begin position="217"/>
        <end position="315"/>
    </location>
</feature>
<dbReference type="Proteomes" id="UP000652847">
    <property type="component" value="Unassembled WGS sequence"/>
</dbReference>
<dbReference type="RefSeq" id="WP_186901470.1">
    <property type="nucleotide sequence ID" value="NZ_JACOOT010000024.1"/>
</dbReference>
<evidence type="ECO:0000259" key="4">
    <source>
        <dbReference type="PROSITE" id="PS01124"/>
    </source>
</evidence>
<dbReference type="InterPro" id="IPR009057">
    <property type="entry name" value="Homeodomain-like_sf"/>
</dbReference>
<dbReference type="Pfam" id="PF12833">
    <property type="entry name" value="HTH_18"/>
    <property type="match status" value="1"/>
</dbReference>
<proteinExistence type="predicted"/>
<dbReference type="EMBL" id="JACOOT010000024">
    <property type="protein sequence ID" value="MBC5651580.1"/>
    <property type="molecule type" value="Genomic_DNA"/>
</dbReference>
<evidence type="ECO:0000313" key="6">
    <source>
        <dbReference type="Proteomes" id="UP000652847"/>
    </source>
</evidence>
<dbReference type="InterPro" id="IPR053142">
    <property type="entry name" value="PchR_regulatory_protein"/>
</dbReference>
<organism evidence="5 6">
    <name type="scientific">Blautia segnis</name>
    <dbReference type="NCBI Taxonomy" id="2763030"/>
    <lineage>
        <taxon>Bacteria</taxon>
        <taxon>Bacillati</taxon>
        <taxon>Bacillota</taxon>
        <taxon>Clostridia</taxon>
        <taxon>Lachnospirales</taxon>
        <taxon>Lachnospiraceae</taxon>
        <taxon>Blautia</taxon>
    </lineage>
</organism>
<keyword evidence="6" id="KW-1185">Reference proteome</keyword>
<dbReference type="PRINTS" id="PR00032">
    <property type="entry name" value="HTHARAC"/>
</dbReference>
<keyword evidence="3" id="KW-0804">Transcription</keyword>
<dbReference type="InterPro" id="IPR018060">
    <property type="entry name" value="HTH_AraC"/>
</dbReference>
<accession>A0A8I0ABG1</accession>
<evidence type="ECO:0000256" key="1">
    <source>
        <dbReference type="ARBA" id="ARBA00023015"/>
    </source>
</evidence>
<evidence type="ECO:0000256" key="2">
    <source>
        <dbReference type="ARBA" id="ARBA00023125"/>
    </source>
</evidence>
<dbReference type="Gene3D" id="1.10.10.60">
    <property type="entry name" value="Homeodomain-like"/>
    <property type="match status" value="2"/>
</dbReference>
<dbReference type="PANTHER" id="PTHR47893">
    <property type="entry name" value="REGULATORY PROTEIN PCHR"/>
    <property type="match status" value="1"/>
</dbReference>
<protein>
    <submittedName>
        <fullName evidence="5">Helix-turn-helix transcriptional regulator</fullName>
    </submittedName>
</protein>
<gene>
    <name evidence="5" type="ORF">H8S54_10750</name>
</gene>
<evidence type="ECO:0000256" key="3">
    <source>
        <dbReference type="ARBA" id="ARBA00023163"/>
    </source>
</evidence>
<name>A0A8I0ABG1_9FIRM</name>
<dbReference type="PANTHER" id="PTHR47893:SF1">
    <property type="entry name" value="REGULATORY PROTEIN PCHR"/>
    <property type="match status" value="1"/>
</dbReference>
<dbReference type="SUPFAM" id="SSF46689">
    <property type="entry name" value="Homeodomain-like"/>
    <property type="match status" value="1"/>
</dbReference>
<dbReference type="AlphaFoldDB" id="A0A8I0ABG1"/>
<reference evidence="5 6" key="1">
    <citation type="submission" date="2020-08" db="EMBL/GenBank/DDBJ databases">
        <title>Genome public.</title>
        <authorList>
            <person name="Liu C."/>
            <person name="Sun Q."/>
        </authorList>
    </citation>
    <scope>NUCLEOTIDE SEQUENCE [LARGE SCALE GENOMIC DNA]</scope>
    <source>
        <strain evidence="5 6">BX17</strain>
    </source>
</reference>
<dbReference type="InterPro" id="IPR020449">
    <property type="entry name" value="Tscrpt_reg_AraC-type_HTH"/>
</dbReference>
<dbReference type="GO" id="GO:0003700">
    <property type="term" value="F:DNA-binding transcription factor activity"/>
    <property type="evidence" value="ECO:0007669"/>
    <property type="project" value="InterPro"/>
</dbReference>
<dbReference type="SMART" id="SM00342">
    <property type="entry name" value="HTH_ARAC"/>
    <property type="match status" value="1"/>
</dbReference>
<dbReference type="PROSITE" id="PS01124">
    <property type="entry name" value="HTH_ARAC_FAMILY_2"/>
    <property type="match status" value="1"/>
</dbReference>
<keyword evidence="1" id="KW-0805">Transcription regulation</keyword>